<dbReference type="GO" id="GO:0030151">
    <property type="term" value="F:molybdenum ion binding"/>
    <property type="evidence" value="ECO:0007669"/>
    <property type="project" value="InterPro"/>
</dbReference>
<dbReference type="Pfam" id="PF03473">
    <property type="entry name" value="MOSC"/>
    <property type="match status" value="1"/>
</dbReference>
<protein>
    <submittedName>
        <fullName evidence="2">Molybdenum cofactor sulfurase</fullName>
    </submittedName>
</protein>
<dbReference type="GO" id="GO:0003824">
    <property type="term" value="F:catalytic activity"/>
    <property type="evidence" value="ECO:0007669"/>
    <property type="project" value="InterPro"/>
</dbReference>
<reference evidence="2 3" key="1">
    <citation type="journal article" date="2014" name="Int. J. Syst. Evol. Microbiol.">
        <title>Complete genome sequence of Corynebacterium casei LMG S-19264T (=DSM 44701T), isolated from a smear-ripened cheese.</title>
        <authorList>
            <consortium name="US DOE Joint Genome Institute (JGI-PGF)"/>
            <person name="Walter F."/>
            <person name="Albersmeier A."/>
            <person name="Kalinowski J."/>
            <person name="Ruckert C."/>
        </authorList>
    </citation>
    <scope>NUCLEOTIDE SEQUENCE [LARGE SCALE GENOMIC DNA]</scope>
    <source>
        <strain evidence="2 3">JCM 4677</strain>
    </source>
</reference>
<sequence length="232" mass="25340">MRVDQLWRYPVKSVGGERLTAATVDALGIEGDRGIAIHDERDEITWAGAVPALMRLRAVALGPGVAELVLPDGRRFRSDAPDAASRLSAAVQAKVTPVEHQPPHQPDTALHVLTTTALRSLASTLPDSAMDASRFRPNLVLDDVPGDVPGDHATGYPEHDWIGRRMVVGTLRLRFTQGCDRCVMITKETPTVPHDRAVLRWVARELGNSFGVYAAVEKPGHVRIGDKARWLD</sequence>
<evidence type="ECO:0000313" key="2">
    <source>
        <dbReference type="EMBL" id="BCL28837.1"/>
    </source>
</evidence>
<dbReference type="InterPro" id="IPR005303">
    <property type="entry name" value="MOCOS_middle"/>
</dbReference>
<evidence type="ECO:0000259" key="1">
    <source>
        <dbReference type="PROSITE" id="PS51340"/>
    </source>
</evidence>
<dbReference type="AlphaFoldDB" id="A0A7G1P4U8"/>
<dbReference type="GO" id="GO:0030170">
    <property type="term" value="F:pyridoxal phosphate binding"/>
    <property type="evidence" value="ECO:0007669"/>
    <property type="project" value="InterPro"/>
</dbReference>
<accession>A0A7G1P4U8</accession>
<dbReference type="PROSITE" id="PS51340">
    <property type="entry name" value="MOSC"/>
    <property type="match status" value="1"/>
</dbReference>
<name>A0A7G1P4U8_9ACTN</name>
<dbReference type="Gene3D" id="2.40.33.20">
    <property type="entry name" value="PK beta-barrel domain-like"/>
    <property type="match status" value="1"/>
</dbReference>
<dbReference type="SUPFAM" id="SSF50800">
    <property type="entry name" value="PK beta-barrel domain-like"/>
    <property type="match status" value="1"/>
</dbReference>
<dbReference type="Pfam" id="PF03476">
    <property type="entry name" value="MOSC_N"/>
    <property type="match status" value="1"/>
</dbReference>
<dbReference type="RefSeq" id="WP_190851022.1">
    <property type="nucleotide sequence ID" value="NZ_AP023440.1"/>
</dbReference>
<dbReference type="EMBL" id="AP023440">
    <property type="protein sequence ID" value="BCL28837.1"/>
    <property type="molecule type" value="Genomic_DNA"/>
</dbReference>
<feature type="domain" description="MOSC" evidence="1">
    <location>
        <begin position="85"/>
        <end position="231"/>
    </location>
</feature>
<dbReference type="Proteomes" id="UP000516444">
    <property type="component" value="Chromosome"/>
</dbReference>
<dbReference type="InterPro" id="IPR005302">
    <property type="entry name" value="MoCF_Sase_C"/>
</dbReference>
<dbReference type="KEGG" id="sgm:GCM10017557_36960"/>
<evidence type="ECO:0000313" key="3">
    <source>
        <dbReference type="Proteomes" id="UP000516444"/>
    </source>
</evidence>
<organism evidence="2 3">
    <name type="scientific">Streptomyces aurantiacus</name>
    <dbReference type="NCBI Taxonomy" id="47760"/>
    <lineage>
        <taxon>Bacteria</taxon>
        <taxon>Bacillati</taxon>
        <taxon>Actinomycetota</taxon>
        <taxon>Actinomycetes</taxon>
        <taxon>Kitasatosporales</taxon>
        <taxon>Streptomycetaceae</taxon>
        <taxon>Streptomyces</taxon>
        <taxon>Streptomyces aurantiacus group</taxon>
    </lineage>
</organism>
<dbReference type="InterPro" id="IPR011037">
    <property type="entry name" value="Pyrv_Knase-like_insert_dom_sf"/>
</dbReference>
<gene>
    <name evidence="2" type="ORF">GCM10017557_36960</name>
</gene>
<proteinExistence type="predicted"/>
<keyword evidence="3" id="KW-1185">Reference proteome</keyword>